<dbReference type="AlphaFoldDB" id="A0A8D8JC40"/>
<evidence type="ECO:0000256" key="1">
    <source>
        <dbReference type="SAM" id="MobiDB-lite"/>
    </source>
</evidence>
<feature type="compositionally biased region" description="Polar residues" evidence="1">
    <location>
        <begin position="66"/>
        <end position="98"/>
    </location>
</feature>
<accession>A0A8D8JC40</accession>
<proteinExistence type="predicted"/>
<protein>
    <submittedName>
        <fullName evidence="2">(northern house mosquito) hypothetical protein</fullName>
    </submittedName>
</protein>
<organism evidence="2">
    <name type="scientific">Culex pipiens</name>
    <name type="common">House mosquito</name>
    <dbReference type="NCBI Taxonomy" id="7175"/>
    <lineage>
        <taxon>Eukaryota</taxon>
        <taxon>Metazoa</taxon>
        <taxon>Ecdysozoa</taxon>
        <taxon>Arthropoda</taxon>
        <taxon>Hexapoda</taxon>
        <taxon>Insecta</taxon>
        <taxon>Pterygota</taxon>
        <taxon>Neoptera</taxon>
        <taxon>Endopterygota</taxon>
        <taxon>Diptera</taxon>
        <taxon>Nematocera</taxon>
        <taxon>Culicoidea</taxon>
        <taxon>Culicidae</taxon>
        <taxon>Culicinae</taxon>
        <taxon>Culicini</taxon>
        <taxon>Culex</taxon>
        <taxon>Culex</taxon>
    </lineage>
</organism>
<evidence type="ECO:0000313" key="2">
    <source>
        <dbReference type="EMBL" id="CAG6569143.1"/>
    </source>
</evidence>
<feature type="region of interest" description="Disordered" evidence="1">
    <location>
        <begin position="66"/>
        <end position="118"/>
    </location>
</feature>
<reference evidence="2" key="1">
    <citation type="submission" date="2021-05" db="EMBL/GenBank/DDBJ databases">
        <authorList>
            <person name="Alioto T."/>
            <person name="Alioto T."/>
            <person name="Gomez Garrido J."/>
        </authorList>
    </citation>
    <scope>NUCLEOTIDE SEQUENCE</scope>
</reference>
<feature type="compositionally biased region" description="Basic residues" evidence="1">
    <location>
        <begin position="99"/>
        <end position="109"/>
    </location>
</feature>
<dbReference type="EMBL" id="HBUE01175663">
    <property type="protein sequence ID" value="CAG6517618.1"/>
    <property type="molecule type" value="Transcribed_RNA"/>
</dbReference>
<sequence>MPPFYHLGMVLPRPLPGFSGIVNQPPLTIPVNISPPFNMVPPFPPLHLFQANVPSQFSMIELQPNFPSSETYTNSDQRLVQEVQQNHPPASGSESQQQHKSRKIAKRISNRCSTIVAR</sequence>
<name>A0A8D8JC40_CULPI</name>
<dbReference type="EMBL" id="HBUE01281192">
    <property type="protein sequence ID" value="CAG6569143.1"/>
    <property type="molecule type" value="Transcribed_RNA"/>
</dbReference>